<evidence type="ECO:0000313" key="3">
    <source>
        <dbReference type="Proteomes" id="UP000068382"/>
    </source>
</evidence>
<organism evidence="2 3">
    <name type="scientific">Tritonibacter horizontis</name>
    <dbReference type="NCBI Taxonomy" id="1768241"/>
    <lineage>
        <taxon>Bacteria</taxon>
        <taxon>Pseudomonadati</taxon>
        <taxon>Pseudomonadota</taxon>
        <taxon>Alphaproteobacteria</taxon>
        <taxon>Rhodobacterales</taxon>
        <taxon>Paracoccaceae</taxon>
        <taxon>Tritonibacter</taxon>
    </lineage>
</organism>
<dbReference type="EMBL" id="LPUY01000068">
    <property type="protein sequence ID" value="KUP92763.1"/>
    <property type="molecule type" value="Genomic_DNA"/>
</dbReference>
<reference evidence="2 3" key="1">
    <citation type="submission" date="2015-12" db="EMBL/GenBank/DDBJ databases">
        <title>Genome sequence of the marine Rhodobacteraceae strain O3.65, Candidatus Tritonibacter horizontis.</title>
        <authorList>
            <person name="Poehlein A."/>
            <person name="Giebel H.A."/>
            <person name="Voget S."/>
            <person name="Brinkhoff T."/>
        </authorList>
    </citation>
    <scope>NUCLEOTIDE SEQUENCE [LARGE SCALE GENOMIC DNA]</scope>
    <source>
        <strain evidence="2 3">O3.65</strain>
    </source>
</reference>
<gene>
    <name evidence="2" type="ORF">TRIHO_23550</name>
</gene>
<dbReference type="AlphaFoldDB" id="A0A132BWK2"/>
<feature type="region of interest" description="Disordered" evidence="1">
    <location>
        <begin position="1"/>
        <end position="32"/>
    </location>
</feature>
<accession>A0A132BWK2</accession>
<protein>
    <submittedName>
        <fullName evidence="2">Uncharacterized protein</fullName>
    </submittedName>
</protein>
<keyword evidence="3" id="KW-1185">Reference proteome</keyword>
<dbReference type="Proteomes" id="UP000068382">
    <property type="component" value="Unassembled WGS sequence"/>
</dbReference>
<comment type="caution">
    <text evidence="2">The sequence shown here is derived from an EMBL/GenBank/DDBJ whole genome shotgun (WGS) entry which is preliminary data.</text>
</comment>
<evidence type="ECO:0000313" key="2">
    <source>
        <dbReference type="EMBL" id="KUP92763.1"/>
    </source>
</evidence>
<name>A0A132BWK2_9RHOB</name>
<proteinExistence type="predicted"/>
<sequence>MRGIAFGRESRRHDRRQPPTGRETLGSRDEMFGGDVLVSGAIDR</sequence>
<evidence type="ECO:0000256" key="1">
    <source>
        <dbReference type="SAM" id="MobiDB-lite"/>
    </source>
</evidence>